<dbReference type="EMBL" id="MN739880">
    <property type="protein sequence ID" value="QHT75597.1"/>
    <property type="molecule type" value="Genomic_DNA"/>
</dbReference>
<dbReference type="AlphaFoldDB" id="A0A6C0H5B0"/>
<evidence type="ECO:0000256" key="1">
    <source>
        <dbReference type="SAM" id="Phobius"/>
    </source>
</evidence>
<feature type="transmembrane region" description="Helical" evidence="1">
    <location>
        <begin position="39"/>
        <end position="59"/>
    </location>
</feature>
<reference evidence="2" key="1">
    <citation type="journal article" date="2020" name="Nature">
        <title>Giant virus diversity and host interactions through global metagenomics.</title>
        <authorList>
            <person name="Schulz F."/>
            <person name="Roux S."/>
            <person name="Paez-Espino D."/>
            <person name="Jungbluth S."/>
            <person name="Walsh D.A."/>
            <person name="Denef V.J."/>
            <person name="McMahon K.D."/>
            <person name="Konstantinidis K.T."/>
            <person name="Eloe-Fadrosh E.A."/>
            <person name="Kyrpides N.C."/>
            <person name="Woyke T."/>
        </authorList>
    </citation>
    <scope>NUCLEOTIDE SEQUENCE</scope>
    <source>
        <strain evidence="2">GVMAG-M-3300023179-71</strain>
    </source>
</reference>
<organism evidence="2">
    <name type="scientific">viral metagenome</name>
    <dbReference type="NCBI Taxonomy" id="1070528"/>
    <lineage>
        <taxon>unclassified sequences</taxon>
        <taxon>metagenomes</taxon>
        <taxon>organismal metagenomes</taxon>
    </lineage>
</organism>
<evidence type="ECO:0000313" key="2">
    <source>
        <dbReference type="EMBL" id="QHT75597.1"/>
    </source>
</evidence>
<keyword evidence="1" id="KW-0472">Membrane</keyword>
<sequence>MNKIINHSDYNIMFIVYLIEILTLYYANNHIRIIKFEHYNELINIILVDMIILLLFIPFKFVKN</sequence>
<keyword evidence="1" id="KW-0812">Transmembrane</keyword>
<accession>A0A6C0H5B0</accession>
<name>A0A6C0H5B0_9ZZZZ</name>
<proteinExistence type="predicted"/>
<keyword evidence="1" id="KW-1133">Transmembrane helix</keyword>
<protein>
    <submittedName>
        <fullName evidence="2">Uncharacterized protein</fullName>
    </submittedName>
</protein>
<feature type="transmembrane region" description="Helical" evidence="1">
    <location>
        <begin position="12"/>
        <end position="27"/>
    </location>
</feature>